<evidence type="ECO:0000313" key="4">
    <source>
        <dbReference type="RefSeq" id="XP_022257066.1"/>
    </source>
</evidence>
<organism evidence="3 4">
    <name type="scientific">Limulus polyphemus</name>
    <name type="common">Atlantic horseshoe crab</name>
    <dbReference type="NCBI Taxonomy" id="6850"/>
    <lineage>
        <taxon>Eukaryota</taxon>
        <taxon>Metazoa</taxon>
        <taxon>Ecdysozoa</taxon>
        <taxon>Arthropoda</taxon>
        <taxon>Chelicerata</taxon>
        <taxon>Merostomata</taxon>
        <taxon>Xiphosura</taxon>
        <taxon>Limulidae</taxon>
        <taxon>Limulus</taxon>
    </lineage>
</organism>
<evidence type="ECO:0000313" key="3">
    <source>
        <dbReference type="Proteomes" id="UP000694941"/>
    </source>
</evidence>
<accession>A0ABM1TMG0</accession>
<dbReference type="GeneID" id="106471896"/>
<dbReference type="CDD" id="cd00096">
    <property type="entry name" value="Ig"/>
    <property type="match status" value="1"/>
</dbReference>
<evidence type="ECO:0000313" key="5">
    <source>
        <dbReference type="RefSeq" id="XP_022257073.1"/>
    </source>
</evidence>
<feature type="domain" description="Ig-like" evidence="2">
    <location>
        <begin position="59"/>
        <end position="146"/>
    </location>
</feature>
<dbReference type="Proteomes" id="UP000694941">
    <property type="component" value="Unplaced"/>
</dbReference>
<protein>
    <submittedName>
        <fullName evidence="4 5">Uncharacterized protein LOC106471896</fullName>
    </submittedName>
</protein>
<evidence type="ECO:0000256" key="1">
    <source>
        <dbReference type="ARBA" id="ARBA00023157"/>
    </source>
</evidence>
<dbReference type="SUPFAM" id="SSF48726">
    <property type="entry name" value="Immunoglobulin"/>
    <property type="match status" value="2"/>
</dbReference>
<keyword evidence="3" id="KW-1185">Reference proteome</keyword>
<sequence>MVLHLSCSTMDCRGCHKWRQRSRNPWNFLVIISVILQVLSESLSMKMIMMDIPSPTRVGQAVELVCNYDLEGETLYSVKWYKDGIEFYRFVPNDWPPGQFLTLPGIRVDLSRSNRQSVYLREVDLDTAGVYRCEVSAEAPIFDTVSAKKEMKVFALPAEAPKITGKNGKYRIGDTVSVNCSSAKSKPAATLRWYINDVPVGPEYETSHSTILHADGLESSSLSLRFVVKDHHFINSNMRIRCSATIPRVYTMSDEELVVGGRLQQASGLLHISENVSKVRDSAPHSMVPVYSIDRVLPLASVAYSFWILKL</sequence>
<dbReference type="InterPro" id="IPR013162">
    <property type="entry name" value="CD80_C2-set"/>
</dbReference>
<dbReference type="InterPro" id="IPR007110">
    <property type="entry name" value="Ig-like_dom"/>
</dbReference>
<gene>
    <name evidence="4 5" type="primary">LOC106471896</name>
</gene>
<dbReference type="Gene3D" id="2.60.40.10">
    <property type="entry name" value="Immunoglobulins"/>
    <property type="match status" value="2"/>
</dbReference>
<dbReference type="RefSeq" id="XP_022257066.1">
    <property type="nucleotide sequence ID" value="XM_022401358.1"/>
</dbReference>
<keyword evidence="1" id="KW-1015">Disulfide bond</keyword>
<reference evidence="4 5" key="1">
    <citation type="submission" date="2025-05" db="UniProtKB">
        <authorList>
            <consortium name="RefSeq"/>
        </authorList>
    </citation>
    <scope>IDENTIFICATION</scope>
    <source>
        <tissue evidence="4 5">Muscle</tissue>
    </source>
</reference>
<name>A0ABM1TMG0_LIMPO</name>
<dbReference type="PANTHER" id="PTHR21261">
    <property type="entry name" value="BEAT PROTEIN"/>
    <property type="match status" value="1"/>
</dbReference>
<dbReference type="RefSeq" id="XP_022257073.1">
    <property type="nucleotide sequence ID" value="XM_022401365.1"/>
</dbReference>
<dbReference type="InterPro" id="IPR036179">
    <property type="entry name" value="Ig-like_dom_sf"/>
</dbReference>
<dbReference type="InterPro" id="IPR013783">
    <property type="entry name" value="Ig-like_fold"/>
</dbReference>
<dbReference type="Pfam" id="PF13895">
    <property type="entry name" value="Ig_2"/>
    <property type="match status" value="1"/>
</dbReference>
<proteinExistence type="predicted"/>
<feature type="domain" description="Ig-like" evidence="2">
    <location>
        <begin position="161"/>
        <end position="253"/>
    </location>
</feature>
<evidence type="ECO:0000259" key="2">
    <source>
        <dbReference type="PROSITE" id="PS50835"/>
    </source>
</evidence>
<dbReference type="PANTHER" id="PTHR21261:SF15">
    <property type="entry name" value="BEATEN PATH IIIA, ISOFORM D-RELATED"/>
    <property type="match status" value="1"/>
</dbReference>
<dbReference type="PROSITE" id="PS50835">
    <property type="entry name" value="IG_LIKE"/>
    <property type="match status" value="2"/>
</dbReference>
<dbReference type="Pfam" id="PF08205">
    <property type="entry name" value="C2-set_2"/>
    <property type="match status" value="1"/>
</dbReference>